<dbReference type="EMBL" id="WIXE01004625">
    <property type="protein sequence ID" value="KAK5982867.1"/>
    <property type="molecule type" value="Genomic_DNA"/>
</dbReference>
<dbReference type="Proteomes" id="UP001331761">
    <property type="component" value="Unassembled WGS sequence"/>
</dbReference>
<organism evidence="1 2">
    <name type="scientific">Trichostrongylus colubriformis</name>
    <name type="common">Black scour worm</name>
    <dbReference type="NCBI Taxonomy" id="6319"/>
    <lineage>
        <taxon>Eukaryota</taxon>
        <taxon>Metazoa</taxon>
        <taxon>Ecdysozoa</taxon>
        <taxon>Nematoda</taxon>
        <taxon>Chromadorea</taxon>
        <taxon>Rhabditida</taxon>
        <taxon>Rhabditina</taxon>
        <taxon>Rhabditomorpha</taxon>
        <taxon>Strongyloidea</taxon>
        <taxon>Trichostrongylidae</taxon>
        <taxon>Trichostrongylus</taxon>
    </lineage>
</organism>
<gene>
    <name evidence="1" type="ORF">GCK32_002094</name>
</gene>
<name>A0AAN8FPY0_TRICO</name>
<sequence>MGHMITLTTAKDYIEAEMEISESTRATFGWSVHRSSHGNSALPLLNHCAGPPLTQCLLENSYVDNVMLTATSADKEMFAGMNMN</sequence>
<proteinExistence type="predicted"/>
<keyword evidence="2" id="KW-1185">Reference proteome</keyword>
<reference evidence="1 2" key="1">
    <citation type="submission" date="2019-10" db="EMBL/GenBank/DDBJ databases">
        <title>Assembly and Annotation for the nematode Trichostrongylus colubriformis.</title>
        <authorList>
            <person name="Martin J."/>
        </authorList>
    </citation>
    <scope>NUCLEOTIDE SEQUENCE [LARGE SCALE GENOMIC DNA]</scope>
    <source>
        <strain evidence="1">G859</strain>
        <tissue evidence="1">Whole worm</tissue>
    </source>
</reference>
<accession>A0AAN8FPY0</accession>
<feature type="non-terminal residue" evidence="1">
    <location>
        <position position="84"/>
    </location>
</feature>
<protein>
    <submittedName>
        <fullName evidence="1">Uncharacterized protein</fullName>
    </submittedName>
</protein>
<evidence type="ECO:0000313" key="1">
    <source>
        <dbReference type="EMBL" id="KAK5982867.1"/>
    </source>
</evidence>
<evidence type="ECO:0000313" key="2">
    <source>
        <dbReference type="Proteomes" id="UP001331761"/>
    </source>
</evidence>
<comment type="caution">
    <text evidence="1">The sequence shown here is derived from an EMBL/GenBank/DDBJ whole genome shotgun (WGS) entry which is preliminary data.</text>
</comment>
<dbReference type="AlphaFoldDB" id="A0AAN8FPY0"/>